<accession>A0A168DD68</accession>
<protein>
    <submittedName>
        <fullName evidence="2">Uncharacterized protein</fullName>
    </submittedName>
</protein>
<gene>
    <name evidence="2" type="ORF">ISF_01534</name>
</gene>
<reference evidence="2 3" key="1">
    <citation type="journal article" date="2016" name="Genome Biol. Evol.">
        <title>Divergent and convergent evolution of fungal pathogenicity.</title>
        <authorList>
            <person name="Shang Y."/>
            <person name="Xiao G."/>
            <person name="Zheng P."/>
            <person name="Cen K."/>
            <person name="Zhan S."/>
            <person name="Wang C."/>
        </authorList>
    </citation>
    <scope>NUCLEOTIDE SEQUENCE [LARGE SCALE GENOMIC DNA]</scope>
    <source>
        <strain evidence="2 3">ARSEF 2679</strain>
    </source>
</reference>
<keyword evidence="3" id="KW-1185">Reference proteome</keyword>
<dbReference type="OrthoDB" id="4864454at2759"/>
<feature type="region of interest" description="Disordered" evidence="1">
    <location>
        <begin position="1"/>
        <end position="20"/>
    </location>
</feature>
<dbReference type="RefSeq" id="XP_018707907.1">
    <property type="nucleotide sequence ID" value="XM_018845141.1"/>
</dbReference>
<dbReference type="EMBL" id="AZHB01000002">
    <property type="protein sequence ID" value="OAA72461.1"/>
    <property type="molecule type" value="Genomic_DNA"/>
</dbReference>
<comment type="caution">
    <text evidence="2">The sequence shown here is derived from an EMBL/GenBank/DDBJ whole genome shotgun (WGS) entry which is preliminary data.</text>
</comment>
<proteinExistence type="predicted"/>
<dbReference type="GeneID" id="30017826"/>
<evidence type="ECO:0000256" key="1">
    <source>
        <dbReference type="SAM" id="MobiDB-lite"/>
    </source>
</evidence>
<dbReference type="AlphaFoldDB" id="A0A168DD68"/>
<evidence type="ECO:0000313" key="3">
    <source>
        <dbReference type="Proteomes" id="UP000076744"/>
    </source>
</evidence>
<name>A0A168DD68_CORFA</name>
<evidence type="ECO:0000313" key="2">
    <source>
        <dbReference type="EMBL" id="OAA72461.1"/>
    </source>
</evidence>
<organism evidence="2 3">
    <name type="scientific">Cordyceps fumosorosea (strain ARSEF 2679)</name>
    <name type="common">Isaria fumosorosea</name>
    <dbReference type="NCBI Taxonomy" id="1081104"/>
    <lineage>
        <taxon>Eukaryota</taxon>
        <taxon>Fungi</taxon>
        <taxon>Dikarya</taxon>
        <taxon>Ascomycota</taxon>
        <taxon>Pezizomycotina</taxon>
        <taxon>Sordariomycetes</taxon>
        <taxon>Hypocreomycetidae</taxon>
        <taxon>Hypocreales</taxon>
        <taxon>Cordycipitaceae</taxon>
        <taxon>Cordyceps</taxon>
    </lineage>
</organism>
<sequence length="101" mass="11348">MAPDGQMPSPSDLDLMSFLPPPESPEFPSALFGPLGRRLVGEWLALPAALRPGAWARWRDDAGVSRFDYWLVTRLTWIASISHDESLESQRIALELVEETR</sequence>
<dbReference type="Proteomes" id="UP000076744">
    <property type="component" value="Unassembled WGS sequence"/>
</dbReference>